<dbReference type="EMBL" id="BMAU01021335">
    <property type="protein sequence ID" value="GFY15794.1"/>
    <property type="molecule type" value="Genomic_DNA"/>
</dbReference>
<evidence type="ECO:0000313" key="2">
    <source>
        <dbReference type="Proteomes" id="UP000887159"/>
    </source>
</evidence>
<accession>A0A8X6SLA2</accession>
<sequence length="156" mass="17418">MSQDRQKTYADKSRRPSPNYKVNDLVWVKLHPLSKASQNRSVKLMPRRNGPYIVLSQRSSTIFVVASCGVYHTSALTPFLNGTGTLSPVVPLKKRGRSRKQPLISRGTARENAIRGLLVQHLVETVFGGVGQCYATPGPRTGTGPWIKYYWVAKKH</sequence>
<proteinExistence type="predicted"/>
<protein>
    <submittedName>
        <fullName evidence="1">Gag-Pol polyprotein</fullName>
    </submittedName>
</protein>
<dbReference type="Proteomes" id="UP000887159">
    <property type="component" value="Unassembled WGS sequence"/>
</dbReference>
<dbReference type="AlphaFoldDB" id="A0A8X6SLA2"/>
<reference evidence="1" key="1">
    <citation type="submission" date="2020-08" db="EMBL/GenBank/DDBJ databases">
        <title>Multicomponent nature underlies the extraordinary mechanical properties of spider dragline silk.</title>
        <authorList>
            <person name="Kono N."/>
            <person name="Nakamura H."/>
            <person name="Mori M."/>
            <person name="Yoshida Y."/>
            <person name="Ohtoshi R."/>
            <person name="Malay A.D."/>
            <person name="Moran D.A.P."/>
            <person name="Tomita M."/>
            <person name="Numata K."/>
            <person name="Arakawa K."/>
        </authorList>
    </citation>
    <scope>NUCLEOTIDE SEQUENCE</scope>
</reference>
<keyword evidence="2" id="KW-1185">Reference proteome</keyword>
<organism evidence="1 2">
    <name type="scientific">Trichonephila clavipes</name>
    <name type="common">Golden silk orbweaver</name>
    <name type="synonym">Nephila clavipes</name>
    <dbReference type="NCBI Taxonomy" id="2585209"/>
    <lineage>
        <taxon>Eukaryota</taxon>
        <taxon>Metazoa</taxon>
        <taxon>Ecdysozoa</taxon>
        <taxon>Arthropoda</taxon>
        <taxon>Chelicerata</taxon>
        <taxon>Arachnida</taxon>
        <taxon>Araneae</taxon>
        <taxon>Araneomorphae</taxon>
        <taxon>Entelegynae</taxon>
        <taxon>Araneoidea</taxon>
        <taxon>Nephilidae</taxon>
        <taxon>Trichonephila</taxon>
    </lineage>
</organism>
<evidence type="ECO:0000313" key="1">
    <source>
        <dbReference type="EMBL" id="GFY15794.1"/>
    </source>
</evidence>
<comment type="caution">
    <text evidence="1">The sequence shown here is derived from an EMBL/GenBank/DDBJ whole genome shotgun (WGS) entry which is preliminary data.</text>
</comment>
<name>A0A8X6SLA2_TRICX</name>
<gene>
    <name evidence="1" type="primary">pol_706</name>
    <name evidence="1" type="ORF">TNCV_1284391</name>
</gene>